<accession>A0A4R8UWP7</accession>
<dbReference type="Gene3D" id="3.40.50.80">
    <property type="entry name" value="Nucleotide-binding domain of ferredoxin-NADP reductase (FNR) module"/>
    <property type="match status" value="1"/>
</dbReference>
<dbReference type="InterPro" id="IPR017927">
    <property type="entry name" value="FAD-bd_FR_type"/>
</dbReference>
<name>A0A4R8UWP7_9MICO</name>
<sequence length="330" mass="36114">MLTLPIETGLDATAVADRPAYRPYRATVVGIRSLSDHFTRVTFFGTQFDTFGTAGLDQRVKIVLPLPGLGLADIGAADERTIADGSWYARWRALPDAERNPFRTYTIRAVRPEQREIDVDFVTHGIPNSHGHGQLGPAARWLQAARIGSDVLIVGPDERSPDRAIGLDWHPAQAAELLLAGDETAAPAICSILESLPAGRRARAFIEVPTQADALPLLLPAGSEITWLARDLAPHGQRLDHAVREWVARNRPLVDTAVAATPQPLAEVDVDCDLLWESPGDQAGTGFYAWLAGESCMIKLLRRFLVSETGIDRSRVAFMGYWRLGRSEAQ</sequence>
<dbReference type="CDD" id="cd06193">
    <property type="entry name" value="siderophore_interacting"/>
    <property type="match status" value="1"/>
</dbReference>
<reference evidence="2 3" key="1">
    <citation type="submission" date="2019-03" db="EMBL/GenBank/DDBJ databases">
        <title>Genomics of glacier-inhabiting Cryobacterium strains.</title>
        <authorList>
            <person name="Liu Q."/>
            <person name="Xin Y.-H."/>
        </authorList>
    </citation>
    <scope>NUCLEOTIDE SEQUENCE [LARGE SCALE GENOMIC DNA]</scope>
    <source>
        <strain evidence="2 3">HLT2-23</strain>
    </source>
</reference>
<dbReference type="InterPro" id="IPR013113">
    <property type="entry name" value="SIP_FAD-bd"/>
</dbReference>
<proteinExistence type="predicted"/>
<dbReference type="InterPro" id="IPR039374">
    <property type="entry name" value="SIP_fam"/>
</dbReference>
<evidence type="ECO:0000259" key="1">
    <source>
        <dbReference type="PROSITE" id="PS51384"/>
    </source>
</evidence>
<dbReference type="SUPFAM" id="SSF63380">
    <property type="entry name" value="Riboflavin synthase domain-like"/>
    <property type="match status" value="1"/>
</dbReference>
<dbReference type="Proteomes" id="UP000298173">
    <property type="component" value="Unassembled WGS sequence"/>
</dbReference>
<dbReference type="PROSITE" id="PS51384">
    <property type="entry name" value="FAD_FR"/>
    <property type="match status" value="1"/>
</dbReference>
<gene>
    <name evidence="2" type="ORF">E3O06_08480</name>
</gene>
<dbReference type="PANTHER" id="PTHR30157:SF0">
    <property type="entry name" value="NADPH-DEPENDENT FERRIC-CHELATE REDUCTASE"/>
    <property type="match status" value="1"/>
</dbReference>
<feature type="domain" description="FAD-binding FR-type" evidence="1">
    <location>
        <begin position="21"/>
        <end position="163"/>
    </location>
</feature>
<dbReference type="InterPro" id="IPR007037">
    <property type="entry name" value="SIP_rossman_dom"/>
</dbReference>
<dbReference type="OrthoDB" id="3291337at2"/>
<dbReference type="EMBL" id="SOEY01000018">
    <property type="protein sequence ID" value="TFB73258.1"/>
    <property type="molecule type" value="Genomic_DNA"/>
</dbReference>
<evidence type="ECO:0000313" key="3">
    <source>
        <dbReference type="Proteomes" id="UP000298173"/>
    </source>
</evidence>
<dbReference type="PANTHER" id="PTHR30157">
    <property type="entry name" value="FERRIC REDUCTASE, NADPH-DEPENDENT"/>
    <property type="match status" value="1"/>
</dbReference>
<dbReference type="AlphaFoldDB" id="A0A4R8UWP7"/>
<protein>
    <submittedName>
        <fullName evidence="2">Siderophore-interacting protein</fullName>
    </submittedName>
</protein>
<dbReference type="InterPro" id="IPR017938">
    <property type="entry name" value="Riboflavin_synthase-like_b-brl"/>
</dbReference>
<dbReference type="RefSeq" id="WP_134502726.1">
    <property type="nucleotide sequence ID" value="NZ_SOEY01000018.1"/>
</dbReference>
<dbReference type="GO" id="GO:0016491">
    <property type="term" value="F:oxidoreductase activity"/>
    <property type="evidence" value="ECO:0007669"/>
    <property type="project" value="InterPro"/>
</dbReference>
<keyword evidence="3" id="KW-1185">Reference proteome</keyword>
<dbReference type="Pfam" id="PF08021">
    <property type="entry name" value="FAD_binding_9"/>
    <property type="match status" value="1"/>
</dbReference>
<dbReference type="Gene3D" id="2.40.30.10">
    <property type="entry name" value="Translation factors"/>
    <property type="match status" value="1"/>
</dbReference>
<evidence type="ECO:0000313" key="2">
    <source>
        <dbReference type="EMBL" id="TFB73258.1"/>
    </source>
</evidence>
<dbReference type="InterPro" id="IPR039261">
    <property type="entry name" value="FNR_nucleotide-bd"/>
</dbReference>
<organism evidence="2 3">
    <name type="scientific">Cryobacterium glaciale</name>
    <dbReference type="NCBI Taxonomy" id="1259145"/>
    <lineage>
        <taxon>Bacteria</taxon>
        <taxon>Bacillati</taxon>
        <taxon>Actinomycetota</taxon>
        <taxon>Actinomycetes</taxon>
        <taxon>Micrococcales</taxon>
        <taxon>Microbacteriaceae</taxon>
        <taxon>Cryobacterium</taxon>
    </lineage>
</organism>
<comment type="caution">
    <text evidence="2">The sequence shown here is derived from an EMBL/GenBank/DDBJ whole genome shotgun (WGS) entry which is preliminary data.</text>
</comment>
<dbReference type="Pfam" id="PF04954">
    <property type="entry name" value="SIP"/>
    <property type="match status" value="1"/>
</dbReference>